<comment type="caution">
    <text evidence="2">The sequence shown here is derived from an EMBL/GenBank/DDBJ whole genome shotgun (WGS) entry which is preliminary data.</text>
</comment>
<evidence type="ECO:0000313" key="2">
    <source>
        <dbReference type="EMBL" id="KAG1781994.1"/>
    </source>
</evidence>
<dbReference type="OrthoDB" id="2020070at2759"/>
<dbReference type="Proteomes" id="UP000714275">
    <property type="component" value="Unassembled WGS sequence"/>
</dbReference>
<name>A0A9P7D784_9AGAM</name>
<reference evidence="2" key="1">
    <citation type="journal article" date="2020" name="New Phytol.">
        <title>Comparative genomics reveals dynamic genome evolution in host specialist ectomycorrhizal fungi.</title>
        <authorList>
            <person name="Lofgren L.A."/>
            <person name="Nguyen N.H."/>
            <person name="Vilgalys R."/>
            <person name="Ruytinx J."/>
            <person name="Liao H.L."/>
            <person name="Branco S."/>
            <person name="Kuo A."/>
            <person name="LaButti K."/>
            <person name="Lipzen A."/>
            <person name="Andreopoulos W."/>
            <person name="Pangilinan J."/>
            <person name="Riley R."/>
            <person name="Hundley H."/>
            <person name="Na H."/>
            <person name="Barry K."/>
            <person name="Grigoriev I.V."/>
            <person name="Stajich J.E."/>
            <person name="Kennedy P.G."/>
        </authorList>
    </citation>
    <scope>NUCLEOTIDE SEQUENCE</scope>
    <source>
        <strain evidence="2">DOB743</strain>
    </source>
</reference>
<proteinExistence type="predicted"/>
<dbReference type="InterPro" id="IPR053013">
    <property type="entry name" value="LAT"/>
</dbReference>
<dbReference type="Pfam" id="PF22998">
    <property type="entry name" value="GNAT_LYC1-like"/>
    <property type="match status" value="1"/>
</dbReference>
<feature type="domain" description="LYC1 C-terminal" evidence="1">
    <location>
        <begin position="241"/>
        <end position="353"/>
    </location>
</feature>
<dbReference type="AlphaFoldDB" id="A0A9P7D784"/>
<evidence type="ECO:0000313" key="3">
    <source>
        <dbReference type="Proteomes" id="UP000714275"/>
    </source>
</evidence>
<dbReference type="InterPro" id="IPR055100">
    <property type="entry name" value="GNAT_LYC1-like"/>
</dbReference>
<dbReference type="PANTHER" id="PTHR34815">
    <property type="entry name" value="LYSINE ACETYLTRANSFERASE"/>
    <property type="match status" value="1"/>
</dbReference>
<evidence type="ECO:0000259" key="1">
    <source>
        <dbReference type="Pfam" id="PF22998"/>
    </source>
</evidence>
<accession>A0A9P7D784</accession>
<organism evidence="2 3">
    <name type="scientific">Suillus placidus</name>
    <dbReference type="NCBI Taxonomy" id="48579"/>
    <lineage>
        <taxon>Eukaryota</taxon>
        <taxon>Fungi</taxon>
        <taxon>Dikarya</taxon>
        <taxon>Basidiomycota</taxon>
        <taxon>Agaricomycotina</taxon>
        <taxon>Agaricomycetes</taxon>
        <taxon>Agaricomycetidae</taxon>
        <taxon>Boletales</taxon>
        <taxon>Suillineae</taxon>
        <taxon>Suillaceae</taxon>
        <taxon>Suillus</taxon>
    </lineage>
</organism>
<dbReference type="PANTHER" id="PTHR34815:SF2">
    <property type="entry name" value="N-ACETYLTRANSFERASE DOMAIN-CONTAINING PROTEIN"/>
    <property type="match status" value="1"/>
</dbReference>
<sequence>MIQPKVDLASLSLFPATHAQVRESWRRTWPQWGGALSLTEYLAREAEMESMDHAKDGKMIIWVLARRNDPTTLDFMCSCEAFKRSVTCYAIASVFTPPSKRGRGYASHMMSLLHWVIASRANLPKFPEAWGAPPEQVAGASEGLFSCLYSDVGEDFYRSAGPGGKEGGWETRGAVSTIWDVGAEEGDDDGWTWLTQKQLNGLWDRDAGRINKELANMSTSDTSYEVECPAAFVTYLPTNGVCRFWGIQSSNDPDTYASWSVDLRPPPPTLIITRLSASEETFPGLIAKIRQAARRSGIGKVEVWKLGEGLKDIAERTGGRTVIRDEHLPQMVWYGPGATGNIEWAYNEKFSWC</sequence>
<keyword evidence="3" id="KW-1185">Reference proteome</keyword>
<protein>
    <recommendedName>
        <fullName evidence="1">LYC1 C-terminal domain-containing protein</fullName>
    </recommendedName>
</protein>
<dbReference type="EMBL" id="JABBWD010000004">
    <property type="protein sequence ID" value="KAG1781994.1"/>
    <property type="molecule type" value="Genomic_DNA"/>
</dbReference>
<gene>
    <name evidence="2" type="ORF">EV702DRAFT_500328</name>
</gene>